<keyword evidence="1" id="KW-0812">Transmembrane</keyword>
<keyword evidence="1" id="KW-1133">Transmembrane helix</keyword>
<dbReference type="OrthoDB" id="3240030at2"/>
<gene>
    <name evidence="2" type="ORF">EJ419_06370</name>
</gene>
<organism evidence="2 3">
    <name type="scientific">Alloscardovia theropitheci</name>
    <dbReference type="NCBI Taxonomy" id="2496842"/>
    <lineage>
        <taxon>Bacteria</taxon>
        <taxon>Bacillati</taxon>
        <taxon>Actinomycetota</taxon>
        <taxon>Actinomycetes</taxon>
        <taxon>Bifidobacteriales</taxon>
        <taxon>Bifidobacteriaceae</taxon>
        <taxon>Alloscardovia</taxon>
    </lineage>
</organism>
<keyword evidence="3" id="KW-1185">Reference proteome</keyword>
<comment type="caution">
    <text evidence="2">The sequence shown here is derived from an EMBL/GenBank/DDBJ whole genome shotgun (WGS) entry which is preliminary data.</text>
</comment>
<dbReference type="AlphaFoldDB" id="A0A4R0QNU8"/>
<evidence type="ECO:0000256" key="1">
    <source>
        <dbReference type="SAM" id="Phobius"/>
    </source>
</evidence>
<evidence type="ECO:0000313" key="2">
    <source>
        <dbReference type="EMBL" id="TCD53873.1"/>
    </source>
</evidence>
<dbReference type="RefSeq" id="WP_131284779.1">
    <property type="nucleotide sequence ID" value="NZ_RXLP01000025.1"/>
</dbReference>
<accession>A0A4R0QNU8</accession>
<evidence type="ECO:0008006" key="4">
    <source>
        <dbReference type="Google" id="ProtNLM"/>
    </source>
</evidence>
<feature type="transmembrane region" description="Helical" evidence="1">
    <location>
        <begin position="41"/>
        <end position="62"/>
    </location>
</feature>
<evidence type="ECO:0000313" key="3">
    <source>
        <dbReference type="Proteomes" id="UP000291289"/>
    </source>
</evidence>
<dbReference type="EMBL" id="RXLP01000025">
    <property type="protein sequence ID" value="TCD53873.1"/>
    <property type="molecule type" value="Genomic_DNA"/>
</dbReference>
<proteinExistence type="predicted"/>
<sequence>MATFMKKSWREIIAAVATLAALIIVIVSGTTGFLAGNAINYPAIGLSILAVVALTADVALMIRGNKIAVEGMPSLRSIISDGLLIVSIASICAALAFLLVRRMPLVADIYFIPVNHPAAEDVAMNMTIAALVGYVIAVLLLIVESFMSRTSMSVKHDEAVQDSPAKK</sequence>
<feature type="transmembrane region" description="Helical" evidence="1">
    <location>
        <begin position="83"/>
        <end position="102"/>
    </location>
</feature>
<feature type="transmembrane region" description="Helical" evidence="1">
    <location>
        <begin position="122"/>
        <end position="143"/>
    </location>
</feature>
<keyword evidence="1" id="KW-0472">Membrane</keyword>
<reference evidence="2 3" key="1">
    <citation type="submission" date="2018-12" db="EMBL/GenBank/DDBJ databases">
        <title>Alloscrdovia theropitheci sp. nov: a novel taxon from the feces of the bleeding-herat monkey (Theropithecus geleda).</title>
        <authorList>
            <person name="Modesto M."/>
        </authorList>
    </citation>
    <scope>NUCLEOTIDE SEQUENCE [LARGE SCALE GENOMIC DNA]</scope>
    <source>
        <strain evidence="2 3">GLDI4/2</strain>
    </source>
</reference>
<dbReference type="Proteomes" id="UP000291289">
    <property type="component" value="Unassembled WGS sequence"/>
</dbReference>
<feature type="transmembrane region" description="Helical" evidence="1">
    <location>
        <begin position="12"/>
        <end position="35"/>
    </location>
</feature>
<protein>
    <recommendedName>
        <fullName evidence="4">Sodium:proton antiporter</fullName>
    </recommendedName>
</protein>
<name>A0A4R0QNU8_9BIFI</name>